<accession>A0A8D8C4X8</accession>
<sequence>MEGSSLPLLLTSPLLNRDYQTDFSIIKHLTRHSTALSSLVDVWVCVSVPGKRAYTNVVIFIYSTSPDWQSVEWRNQCSMWWPPKHTHTRSVFSSSFCLMNCVVGGGIGIGELSRN</sequence>
<dbReference type="EMBL" id="HBUE01102892">
    <property type="protein sequence ID" value="CAG6486154.1"/>
    <property type="molecule type" value="Transcribed_RNA"/>
</dbReference>
<proteinExistence type="predicted"/>
<evidence type="ECO:0000313" key="1">
    <source>
        <dbReference type="EMBL" id="CAG6486154.1"/>
    </source>
</evidence>
<dbReference type="AlphaFoldDB" id="A0A8D8C4X8"/>
<name>A0A8D8C4X8_CULPI</name>
<organism evidence="1">
    <name type="scientific">Culex pipiens</name>
    <name type="common">House mosquito</name>
    <dbReference type="NCBI Taxonomy" id="7175"/>
    <lineage>
        <taxon>Eukaryota</taxon>
        <taxon>Metazoa</taxon>
        <taxon>Ecdysozoa</taxon>
        <taxon>Arthropoda</taxon>
        <taxon>Hexapoda</taxon>
        <taxon>Insecta</taxon>
        <taxon>Pterygota</taxon>
        <taxon>Neoptera</taxon>
        <taxon>Endopterygota</taxon>
        <taxon>Diptera</taxon>
        <taxon>Nematocera</taxon>
        <taxon>Culicoidea</taxon>
        <taxon>Culicidae</taxon>
        <taxon>Culicinae</taxon>
        <taxon>Culicini</taxon>
        <taxon>Culex</taxon>
        <taxon>Culex</taxon>
    </lineage>
</organism>
<reference evidence="1" key="1">
    <citation type="submission" date="2021-05" db="EMBL/GenBank/DDBJ databases">
        <authorList>
            <person name="Alioto T."/>
            <person name="Alioto T."/>
            <person name="Gomez Garrido J."/>
        </authorList>
    </citation>
    <scope>NUCLEOTIDE SEQUENCE</scope>
</reference>
<protein>
    <submittedName>
        <fullName evidence="1">(northern house mosquito) hypothetical protein</fullName>
    </submittedName>
</protein>